<organism evidence="1 2">
    <name type="scientific">Golovinomyces cichoracearum</name>
    <dbReference type="NCBI Taxonomy" id="62708"/>
    <lineage>
        <taxon>Eukaryota</taxon>
        <taxon>Fungi</taxon>
        <taxon>Dikarya</taxon>
        <taxon>Ascomycota</taxon>
        <taxon>Pezizomycotina</taxon>
        <taxon>Leotiomycetes</taxon>
        <taxon>Erysiphales</taxon>
        <taxon>Erysiphaceae</taxon>
        <taxon>Golovinomyces</taxon>
    </lineage>
</organism>
<reference evidence="1 2" key="1">
    <citation type="journal article" date="2018" name="BMC Genomics">
        <title>Comparative genome analyses reveal sequence features reflecting distinct modes of host-adaptation between dicot and monocot powdery mildew.</title>
        <authorList>
            <person name="Wu Y."/>
            <person name="Ma X."/>
            <person name="Pan Z."/>
            <person name="Kale S.D."/>
            <person name="Song Y."/>
            <person name="King H."/>
            <person name="Zhang Q."/>
            <person name="Presley C."/>
            <person name="Deng X."/>
            <person name="Wei C.I."/>
            <person name="Xiao S."/>
        </authorList>
    </citation>
    <scope>NUCLEOTIDE SEQUENCE [LARGE SCALE GENOMIC DNA]</scope>
    <source>
        <strain evidence="1">UCSC1</strain>
    </source>
</reference>
<evidence type="ECO:0000313" key="1">
    <source>
        <dbReference type="EMBL" id="RKF66834.1"/>
    </source>
</evidence>
<comment type="caution">
    <text evidence="1">The sequence shown here is derived from an EMBL/GenBank/DDBJ whole genome shotgun (WGS) entry which is preliminary data.</text>
</comment>
<gene>
    <name evidence="1" type="ORF">GcC1_109009</name>
</gene>
<dbReference type="Proteomes" id="UP000285405">
    <property type="component" value="Unassembled WGS sequence"/>
</dbReference>
<name>A0A420I926_9PEZI</name>
<sequence length="135" mass="14974">MAPNKCFLISTASTEIRRTSLWTKIHVATRRKKFAHNLLKSCGKPGDNLQTPFSFLETLPCCGHDHGLGGIGSRKYPTREMAGIAPAVFFSNVFSLNQRYAEVLDLIARDYYSATIIPTTFTSILTAQPQLIVPN</sequence>
<accession>A0A420I926</accession>
<dbReference type="EMBL" id="MCBR01010917">
    <property type="protein sequence ID" value="RKF66834.1"/>
    <property type="molecule type" value="Genomic_DNA"/>
</dbReference>
<protein>
    <submittedName>
        <fullName evidence="1">Uncharacterized protein</fullName>
    </submittedName>
</protein>
<dbReference type="AlphaFoldDB" id="A0A420I926"/>
<proteinExistence type="predicted"/>
<evidence type="ECO:0000313" key="2">
    <source>
        <dbReference type="Proteomes" id="UP000285405"/>
    </source>
</evidence>